<comment type="subcellular location">
    <subcellularLocation>
        <location evidence="2">Cytoplasm</location>
    </subcellularLocation>
    <subcellularLocation>
        <location evidence="1">Nucleus</location>
    </subcellularLocation>
</comment>
<dbReference type="PROSITE" id="PS51309">
    <property type="entry name" value="PABC"/>
    <property type="match status" value="1"/>
</dbReference>
<organism evidence="12 13">
    <name type="scientific">Buddleja alternifolia</name>
    <dbReference type="NCBI Taxonomy" id="168488"/>
    <lineage>
        <taxon>Eukaryota</taxon>
        <taxon>Viridiplantae</taxon>
        <taxon>Streptophyta</taxon>
        <taxon>Embryophyta</taxon>
        <taxon>Tracheophyta</taxon>
        <taxon>Spermatophyta</taxon>
        <taxon>Magnoliopsida</taxon>
        <taxon>eudicotyledons</taxon>
        <taxon>Gunneridae</taxon>
        <taxon>Pentapetalae</taxon>
        <taxon>asterids</taxon>
        <taxon>lamiids</taxon>
        <taxon>Lamiales</taxon>
        <taxon>Scrophulariaceae</taxon>
        <taxon>Buddlejeae</taxon>
        <taxon>Buddleja</taxon>
    </lineage>
</organism>
<evidence type="ECO:0000256" key="8">
    <source>
        <dbReference type="ARBA" id="ARBA00023242"/>
    </source>
</evidence>
<dbReference type="SMART" id="SM00517">
    <property type="entry name" value="PolyA"/>
    <property type="match status" value="1"/>
</dbReference>
<evidence type="ECO:0000259" key="11">
    <source>
        <dbReference type="PROSITE" id="PS51309"/>
    </source>
</evidence>
<evidence type="ECO:0000256" key="9">
    <source>
        <dbReference type="PROSITE-ProRule" id="PRU00176"/>
    </source>
</evidence>
<dbReference type="FunFam" id="1.10.1900.10:FF:000003">
    <property type="entry name" value="Polyadenylate-binding protein"/>
    <property type="match status" value="1"/>
</dbReference>
<evidence type="ECO:0000313" key="13">
    <source>
        <dbReference type="Proteomes" id="UP000826271"/>
    </source>
</evidence>
<reference evidence="12" key="1">
    <citation type="submission" date="2019-10" db="EMBL/GenBank/DDBJ databases">
        <authorList>
            <person name="Zhang R."/>
            <person name="Pan Y."/>
            <person name="Wang J."/>
            <person name="Ma R."/>
            <person name="Yu S."/>
        </authorList>
    </citation>
    <scope>NUCLEOTIDE SEQUENCE</scope>
    <source>
        <strain evidence="12">LA-IB0</strain>
        <tissue evidence="12">Leaf</tissue>
    </source>
</reference>
<keyword evidence="13" id="KW-1185">Reference proteome</keyword>
<gene>
    <name evidence="12" type="ORF">BUALT_Bualt19G0108000</name>
</gene>
<dbReference type="GO" id="GO:0003723">
    <property type="term" value="F:RNA binding"/>
    <property type="evidence" value="ECO:0007669"/>
    <property type="project" value="UniProtKB-UniRule"/>
</dbReference>
<evidence type="ECO:0000256" key="6">
    <source>
        <dbReference type="ARBA" id="ARBA00022845"/>
    </source>
</evidence>
<evidence type="ECO:0000256" key="2">
    <source>
        <dbReference type="ARBA" id="ARBA00004496"/>
    </source>
</evidence>
<evidence type="ECO:0000256" key="7">
    <source>
        <dbReference type="ARBA" id="ARBA00022884"/>
    </source>
</evidence>
<sequence>MATEVNDVAESPAARLVTALHVGDLDVSVTEEVLRRLFDQIGDVDSVKICMNRITVRSLGYGYVNFVNAQDAEKAIEALNFTPLNGKRIQISYSNRDATLRKSGVGNIFVKNLSESADEEVLKWEFGRFGPITSVVVIREKDGSSKCFGFVNFENAGDAAKSIEMLNGQISEMNGKMVGSKPIYVAIAEKREARQTRLQALYSHVRPNTIVPPVTPQMLICAPGSSGLGQQVFYAQAPPSTRPPVPQFQYQHLHIGTTVPNTFLPTVRHALQVPRPLGGRPNSDVLQHTVPIVQQQIPFRGNQTQFPPGYGFPNVTAQNTARGTLSVPSESGSSPTHDWNMHPLVPNEALASALANSSPAEQTKMLGDNLYPLVEKMEHDMAAKVTGMLLEMDQTEVLNLLDCPLALRAKVIEAMEVLRNAPQE</sequence>
<proteinExistence type="inferred from homology"/>
<dbReference type="GO" id="GO:0005634">
    <property type="term" value="C:nucleus"/>
    <property type="evidence" value="ECO:0007669"/>
    <property type="project" value="UniProtKB-SubCell"/>
</dbReference>
<keyword evidence="5" id="KW-0677">Repeat</keyword>
<dbReference type="InterPro" id="IPR035979">
    <property type="entry name" value="RBD_domain_sf"/>
</dbReference>
<accession>A0AAV6W2C8</accession>
<comment type="caution">
    <text evidence="12">The sequence shown here is derived from an EMBL/GenBank/DDBJ whole genome shotgun (WGS) entry which is preliminary data.</text>
</comment>
<evidence type="ECO:0000256" key="3">
    <source>
        <dbReference type="ARBA" id="ARBA00008557"/>
    </source>
</evidence>
<dbReference type="Gene3D" id="1.10.1900.10">
    <property type="entry name" value="c-terminal domain of poly(a) binding protein"/>
    <property type="match status" value="1"/>
</dbReference>
<evidence type="ECO:0000256" key="5">
    <source>
        <dbReference type="ARBA" id="ARBA00022737"/>
    </source>
</evidence>
<protein>
    <recommendedName>
        <fullName evidence="14">Polyadenylate-binding protein</fullName>
    </recommendedName>
</protein>
<keyword evidence="7 9" id="KW-0694">RNA-binding</keyword>
<keyword evidence="4" id="KW-0963">Cytoplasm</keyword>
<feature type="domain" description="RRM" evidence="10">
    <location>
        <begin position="18"/>
        <end position="96"/>
    </location>
</feature>
<evidence type="ECO:0000256" key="1">
    <source>
        <dbReference type="ARBA" id="ARBA00004123"/>
    </source>
</evidence>
<dbReference type="Gene3D" id="3.30.70.330">
    <property type="match status" value="2"/>
</dbReference>
<evidence type="ECO:0000313" key="12">
    <source>
        <dbReference type="EMBL" id="KAG8364244.1"/>
    </source>
</evidence>
<evidence type="ECO:0008006" key="14">
    <source>
        <dbReference type="Google" id="ProtNLM"/>
    </source>
</evidence>
<dbReference type="Pfam" id="PF00076">
    <property type="entry name" value="RRM_1"/>
    <property type="match status" value="2"/>
</dbReference>
<dbReference type="AlphaFoldDB" id="A0AAV6W2C8"/>
<comment type="similarity">
    <text evidence="3">Belongs to the polyadenylate-binding protein type-1 family.</text>
</comment>
<dbReference type="GO" id="GO:0005737">
    <property type="term" value="C:cytoplasm"/>
    <property type="evidence" value="ECO:0007669"/>
    <property type="project" value="UniProtKB-SubCell"/>
</dbReference>
<feature type="domain" description="RRM" evidence="10">
    <location>
        <begin position="106"/>
        <end position="190"/>
    </location>
</feature>
<dbReference type="PANTHER" id="PTHR48027">
    <property type="entry name" value="HETEROGENEOUS NUCLEAR RIBONUCLEOPROTEIN 87F-RELATED"/>
    <property type="match status" value="1"/>
</dbReference>
<dbReference type="InterPro" id="IPR052462">
    <property type="entry name" value="SLIRP/GR-RBP-like"/>
</dbReference>
<evidence type="ECO:0000256" key="4">
    <source>
        <dbReference type="ARBA" id="ARBA00022490"/>
    </source>
</evidence>
<dbReference type="GO" id="GO:0006417">
    <property type="term" value="P:regulation of translation"/>
    <property type="evidence" value="ECO:0007669"/>
    <property type="project" value="UniProtKB-KW"/>
</dbReference>
<dbReference type="Pfam" id="PF00658">
    <property type="entry name" value="MLLE"/>
    <property type="match status" value="1"/>
</dbReference>
<keyword evidence="8" id="KW-0539">Nucleus</keyword>
<dbReference type="EMBL" id="WHWC01000019">
    <property type="protein sequence ID" value="KAG8364244.1"/>
    <property type="molecule type" value="Genomic_DNA"/>
</dbReference>
<feature type="domain" description="PABC" evidence="11">
    <location>
        <begin position="346"/>
        <end position="423"/>
    </location>
</feature>
<dbReference type="InterPro" id="IPR000504">
    <property type="entry name" value="RRM_dom"/>
</dbReference>
<dbReference type="PROSITE" id="PS50102">
    <property type="entry name" value="RRM"/>
    <property type="match status" value="2"/>
</dbReference>
<name>A0AAV6W2C8_9LAMI</name>
<dbReference type="SUPFAM" id="SSF63570">
    <property type="entry name" value="PABC (PABP) domain"/>
    <property type="match status" value="1"/>
</dbReference>
<dbReference type="SUPFAM" id="SSF54928">
    <property type="entry name" value="RNA-binding domain, RBD"/>
    <property type="match status" value="1"/>
</dbReference>
<dbReference type="InterPro" id="IPR036053">
    <property type="entry name" value="PABP-dom"/>
</dbReference>
<evidence type="ECO:0000259" key="10">
    <source>
        <dbReference type="PROSITE" id="PS50102"/>
    </source>
</evidence>
<dbReference type="SMART" id="SM00360">
    <property type="entry name" value="RRM"/>
    <property type="match status" value="2"/>
</dbReference>
<keyword evidence="6" id="KW-0810">Translation regulation</keyword>
<dbReference type="Proteomes" id="UP000826271">
    <property type="component" value="Unassembled WGS sequence"/>
</dbReference>
<dbReference type="InterPro" id="IPR012677">
    <property type="entry name" value="Nucleotide-bd_a/b_plait_sf"/>
</dbReference>
<dbReference type="InterPro" id="IPR002004">
    <property type="entry name" value="PABP_HYD_C"/>
</dbReference>